<keyword evidence="3" id="KW-1185">Reference proteome</keyword>
<dbReference type="EMBL" id="JAPDRK010000009">
    <property type="protein sequence ID" value="KAJ9608864.1"/>
    <property type="molecule type" value="Genomic_DNA"/>
</dbReference>
<feature type="domain" description="Aminotransferase class I/classII large" evidence="1">
    <location>
        <begin position="57"/>
        <end position="353"/>
    </location>
</feature>
<dbReference type="SUPFAM" id="SSF53383">
    <property type="entry name" value="PLP-dependent transferases"/>
    <property type="match status" value="1"/>
</dbReference>
<dbReference type="InterPro" id="IPR015422">
    <property type="entry name" value="PyrdxlP-dep_Trfase_small"/>
</dbReference>
<evidence type="ECO:0000313" key="3">
    <source>
        <dbReference type="Proteomes" id="UP001172673"/>
    </source>
</evidence>
<dbReference type="CDD" id="cd00609">
    <property type="entry name" value="AAT_like"/>
    <property type="match status" value="1"/>
</dbReference>
<accession>A0AA39CI21</accession>
<reference evidence="2" key="1">
    <citation type="submission" date="2022-10" db="EMBL/GenBank/DDBJ databases">
        <title>Culturing micro-colonial fungi from biological soil crusts in the Mojave desert and describing Neophaeococcomyces mojavensis, and introducing the new genera and species Taxawa tesnikishii.</title>
        <authorList>
            <person name="Kurbessoian T."/>
            <person name="Stajich J.E."/>
        </authorList>
    </citation>
    <scope>NUCLEOTIDE SEQUENCE</scope>
    <source>
        <strain evidence="2">TK_41</strain>
    </source>
</reference>
<dbReference type="PANTHER" id="PTHR43510:SF1">
    <property type="entry name" value="AMINOTRANSFERASE FUNCTION, HYPOTHETICAL (EUROFUNG)"/>
    <property type="match status" value="1"/>
</dbReference>
<dbReference type="AlphaFoldDB" id="A0AA39CI21"/>
<name>A0AA39CI21_9EURO</name>
<dbReference type="Gene3D" id="3.90.1150.10">
    <property type="entry name" value="Aspartate Aminotransferase, domain 1"/>
    <property type="match status" value="1"/>
</dbReference>
<dbReference type="InterPro" id="IPR015421">
    <property type="entry name" value="PyrdxlP-dep_Trfase_major"/>
</dbReference>
<evidence type="ECO:0000259" key="1">
    <source>
        <dbReference type="Pfam" id="PF00155"/>
    </source>
</evidence>
<evidence type="ECO:0000313" key="2">
    <source>
        <dbReference type="EMBL" id="KAJ9608864.1"/>
    </source>
</evidence>
<dbReference type="InterPro" id="IPR004839">
    <property type="entry name" value="Aminotransferase_I/II_large"/>
</dbReference>
<protein>
    <recommendedName>
        <fullName evidence="1">Aminotransferase class I/classII large domain-containing protein</fullName>
    </recommendedName>
</protein>
<sequence>MGKLATFHLPKWLEGHAQSAKHVMGGSAAPGLSLDDLVALSSDPAKTEAALQCRSLKLASYSDRGSEAIRQHISDLWSKDVLPEHVVTTTGTTGANLTVFLSLLQVGDHVISVYPTYPQLLGLPKRLGCELSHWKLDPANGWRPDVEELRKLIKPATKMIILNNPSNPSGMRLDADSQQKIVAIAREHDIYVFADEIFRPLYHGPDKIPPPSLVEHDYPKIVVTSSMSKVWGMPSVRIGWIISRDRDILDSILNGREYTLQNTSLIDETIATEALSPRCRNAILERHLGNADQGLRLLDAFVEKNSDFISWTRPAAGATSFIRINDASGEVVDDVEFCRELLKDQGLLLTPGSLGFGDDGRQADFRGYVRVQFTQAPEYLHRGLELFDKFLEKKRNDSS</sequence>
<gene>
    <name evidence="2" type="ORF">H2200_006635</name>
</gene>
<comment type="caution">
    <text evidence="2">The sequence shown here is derived from an EMBL/GenBank/DDBJ whole genome shotgun (WGS) entry which is preliminary data.</text>
</comment>
<dbReference type="Proteomes" id="UP001172673">
    <property type="component" value="Unassembled WGS sequence"/>
</dbReference>
<dbReference type="Gene3D" id="3.40.640.10">
    <property type="entry name" value="Type I PLP-dependent aspartate aminotransferase-like (Major domain)"/>
    <property type="match status" value="1"/>
</dbReference>
<dbReference type="GO" id="GO:0030170">
    <property type="term" value="F:pyridoxal phosphate binding"/>
    <property type="evidence" value="ECO:0007669"/>
    <property type="project" value="InterPro"/>
</dbReference>
<proteinExistence type="predicted"/>
<dbReference type="Pfam" id="PF00155">
    <property type="entry name" value="Aminotran_1_2"/>
    <property type="match status" value="1"/>
</dbReference>
<dbReference type="InterPro" id="IPR015424">
    <property type="entry name" value="PyrdxlP-dep_Trfase"/>
</dbReference>
<organism evidence="2 3">
    <name type="scientific">Cladophialophora chaetospira</name>
    <dbReference type="NCBI Taxonomy" id="386627"/>
    <lineage>
        <taxon>Eukaryota</taxon>
        <taxon>Fungi</taxon>
        <taxon>Dikarya</taxon>
        <taxon>Ascomycota</taxon>
        <taxon>Pezizomycotina</taxon>
        <taxon>Eurotiomycetes</taxon>
        <taxon>Chaetothyriomycetidae</taxon>
        <taxon>Chaetothyriales</taxon>
        <taxon>Herpotrichiellaceae</taxon>
        <taxon>Cladophialophora</taxon>
    </lineage>
</organism>
<dbReference type="PANTHER" id="PTHR43510">
    <property type="entry name" value="AMINOTRANSFERASE FUNCTION, HYPOTHETICAL (EUROFUNG)"/>
    <property type="match status" value="1"/>
</dbReference>